<protein>
    <submittedName>
        <fullName evidence="2">Uncharacterized protein</fullName>
    </submittedName>
</protein>
<dbReference type="VEuPathDB" id="TriTrypDB:LINF_280016000"/>
<sequence>MPVSSGDGHLCALTVLSIVKEAANVLKGVLPGPIGPCFGPFRLLETACSHRDPHSVVKRRPTGKHTPNHIHIERWHTWQPAHRPSLSPGHLAAHLCCFATLQRERAQSFFFFFCAVWSLSQLSMRQRVASAPPALAVTGKGVSESARQSRLAKVSQTAAAASADGGSAAEEKCTPTHKRPLLAKKGAPNGPSSGQQGRALVRESKSITKTTAMAGLCRGAEPQHSLHSLQPSPSTALEVSLVQNLKKQIACLEAQLHVMNQQQDTMTRTHRHSNASNHGESARAAATAAAARLISVELTLPHAERIRHKDATASSVTATESDDVAVARMREIPAAYQTERSVLLHNLESLTKDVEGLQSLVLHLGRERDLMAAEVVDFRAALRETKVENESMAAECAATHRLLEKEQALRRAAEESVRQCTTAASSHRSSMTVADAYSQRDYYKLQAERTAEALTLAKARTHALSDALQRERDAAKTLETQLCGALDRISQMKRRDDELARYYQQLSSRFVTISATLRHVLDVVPKAILQQQRVPSPERAPAGQPQAVDMTMDELRDTLDAWHREAAVGVAKAQQKTEAVIGDALALLETATETITTVTSGLDNGMPVNSDEAAATAPTRCAAARAMVGSEESAIDEDALPVAQTFEEVPRSSSWEAVTPVTHLLPAVPTPTAGAGNAAPSTCSDEKGFKGLVVDAALPVQLYEVSDAAAMPLPPSAAAQKTLATLETPTLNPAAVDHAVEVREVAQSPADEKSVTEHVAVDSAAPLTSERTAEMTAEKSAAARTAVGIVVGIAVGAPSFSGDALAVPPAAHVVSDPDPVPVISSTPPPQDSEDTRPSHPPPPVTSTATAALAEPPAPTPEGDAGNEKGVLSLPPVFAVPHPLPPSLVPVPLPSASLPLPPDAVPVSVPPAPPVPPSLEQQLQLLNARIDAQEAALTEMVQSCGGLVRSTDTQPSNGGAWCGEDGKC</sequence>
<dbReference type="EMBL" id="FR796460">
    <property type="protein sequence ID" value="CAM69333.1"/>
    <property type="molecule type" value="Genomic_DNA"/>
</dbReference>
<dbReference type="eggNOG" id="ENOG502SH2X">
    <property type="taxonomic scope" value="Eukaryota"/>
</dbReference>
<reference evidence="2 3" key="2">
    <citation type="journal article" date="2011" name="Genome Res.">
        <title>Chromosome and gene copy number variation allow major structural change between species and strains of Leishmania.</title>
        <authorList>
            <person name="Rogers M.B."/>
            <person name="Hilley J.D."/>
            <person name="Dickens N.J."/>
            <person name="Wilkes J."/>
            <person name="Bates P.A."/>
            <person name="Depledge D.P."/>
            <person name="Harris D."/>
            <person name="Her Y."/>
            <person name="Herzyk P."/>
            <person name="Imamura H."/>
            <person name="Otto T.D."/>
            <person name="Sanders M."/>
            <person name="Seeger K."/>
            <person name="Dujardin J.C."/>
            <person name="Berriman M."/>
            <person name="Smith D.F."/>
            <person name="Hertz-Fowler C."/>
            <person name="Mottram J.C."/>
        </authorList>
    </citation>
    <scope>NUCLEOTIDE SEQUENCE [LARGE SCALE GENOMIC DNA]</scope>
    <source>
        <strain evidence="2 3">JPCM5</strain>
    </source>
</reference>
<dbReference type="Proteomes" id="UP000008153">
    <property type="component" value="Chromosome 28"/>
</dbReference>
<reference evidence="2 3" key="1">
    <citation type="journal article" date="2007" name="Nat. Genet.">
        <title>Comparative genomic analysis of three Leishmania species that cause diverse human disease.</title>
        <authorList>
            <person name="Peacock C.S."/>
            <person name="Seeger K."/>
            <person name="Harris D."/>
            <person name="Murphy L."/>
            <person name="Ruiz J.C."/>
            <person name="Quail M.A."/>
            <person name="Peters N."/>
            <person name="Adlem E."/>
            <person name="Tivey A."/>
            <person name="Aslett M."/>
            <person name="Kerhornou A."/>
            <person name="Ivens A."/>
            <person name="Fraser A."/>
            <person name="Rajandream M.A."/>
            <person name="Carver T."/>
            <person name="Norbertczak H."/>
            <person name="Chillingworth T."/>
            <person name="Hance Z."/>
            <person name="Jagels K."/>
            <person name="Moule S."/>
            <person name="Ormond D."/>
            <person name="Rutter S."/>
            <person name="Squares R."/>
            <person name="Whitehead S."/>
            <person name="Rabbinowitsch E."/>
            <person name="Arrowsmith C."/>
            <person name="White B."/>
            <person name="Thurston S."/>
            <person name="Bringaud F."/>
            <person name="Baldauf S.L."/>
            <person name="Faulconbridge A."/>
            <person name="Jeffares D."/>
            <person name="Depledge D.P."/>
            <person name="Oyola S.O."/>
            <person name="Hilley J.D."/>
            <person name="Brito L.O."/>
            <person name="Tosi L.R."/>
            <person name="Barrell B."/>
            <person name="Cruz A.K."/>
            <person name="Mottram J.C."/>
            <person name="Smith D.F."/>
            <person name="Berriman M."/>
        </authorList>
    </citation>
    <scope>NUCLEOTIDE SEQUENCE [LARGE SCALE GENOMIC DNA]</scope>
    <source>
        <strain evidence="2 3">JPCM5</strain>
    </source>
</reference>
<evidence type="ECO:0000313" key="2">
    <source>
        <dbReference type="EMBL" id="CAM69333.1"/>
    </source>
</evidence>
<dbReference type="InParanoid" id="A4I3H9"/>
<accession>A4I3H9</accession>
<gene>
    <name evidence="2" type="ORF">LINJ_28_1130</name>
</gene>
<evidence type="ECO:0000256" key="1">
    <source>
        <dbReference type="SAM" id="MobiDB-lite"/>
    </source>
</evidence>
<feature type="region of interest" description="Disordered" evidence="1">
    <location>
        <begin position="813"/>
        <end position="869"/>
    </location>
</feature>
<evidence type="ECO:0000313" key="3">
    <source>
        <dbReference type="Proteomes" id="UP000008153"/>
    </source>
</evidence>
<proteinExistence type="predicted"/>
<dbReference type="OMA" id="EAQLHVM"/>
<organism evidence="2 3">
    <name type="scientific">Leishmania infantum</name>
    <dbReference type="NCBI Taxonomy" id="5671"/>
    <lineage>
        <taxon>Eukaryota</taxon>
        <taxon>Discoba</taxon>
        <taxon>Euglenozoa</taxon>
        <taxon>Kinetoplastea</taxon>
        <taxon>Metakinetoplastina</taxon>
        <taxon>Trypanosomatida</taxon>
        <taxon>Trypanosomatidae</taxon>
        <taxon>Leishmaniinae</taxon>
        <taxon>Leishmania</taxon>
    </lineage>
</organism>
<feature type="compositionally biased region" description="Low complexity" evidence="1">
    <location>
        <begin position="813"/>
        <end position="825"/>
    </location>
</feature>
<name>A4I3H9_LEIIN</name>
<feature type="compositionally biased region" description="Low complexity" evidence="1">
    <location>
        <begin position="845"/>
        <end position="854"/>
    </location>
</feature>
<dbReference type="AlphaFoldDB" id="A4I3H9"/>
<dbReference type="KEGG" id="lif:LINJ_28_1130"/>
<feature type="region of interest" description="Disordered" evidence="1">
    <location>
        <begin position="161"/>
        <end position="201"/>
    </location>
</feature>
<keyword evidence="3" id="KW-1185">Reference proteome</keyword>
<dbReference type="SMR" id="A4I3H9"/>
<dbReference type="RefSeq" id="XP_001470141.1">
    <property type="nucleotide sequence ID" value="XM_001470104.1"/>
</dbReference>
<dbReference type="STRING" id="5671.A4I3H9"/>
<dbReference type="GeneID" id="5070326"/>